<dbReference type="HOGENOM" id="CLU_2682113_0_0_6"/>
<dbReference type="Proteomes" id="UP000008793">
    <property type="component" value="Chromosome"/>
</dbReference>
<dbReference type="KEGG" id="ebi:EbC_44950"/>
<dbReference type="AlphaFoldDB" id="D8MLJ8"/>
<sequence>MQDKPDPQKLQLMKFWLTDVQKLILADFGDFSILRHKISIPVASELRVAISGATDLHENAFIDAVLRWFHISET</sequence>
<evidence type="ECO:0000313" key="1">
    <source>
        <dbReference type="EMBL" id="CAX62026.1"/>
    </source>
</evidence>
<gene>
    <name evidence="1" type="ordered locus">EbC_44950</name>
</gene>
<protein>
    <submittedName>
        <fullName evidence="1">Uncharacterized protein</fullName>
    </submittedName>
</protein>
<organism evidence="2">
    <name type="scientific">Erwinia billingiae (strain Eb661)</name>
    <dbReference type="NCBI Taxonomy" id="634500"/>
    <lineage>
        <taxon>Bacteria</taxon>
        <taxon>Pseudomonadati</taxon>
        <taxon>Pseudomonadota</taxon>
        <taxon>Gammaproteobacteria</taxon>
        <taxon>Enterobacterales</taxon>
        <taxon>Erwiniaceae</taxon>
        <taxon>Erwinia</taxon>
    </lineage>
</organism>
<accession>D8MLJ8</accession>
<reference evidence="1 2" key="1">
    <citation type="journal article" date="2010" name="BMC Genomics">
        <title>Genome comparison of the epiphytic bacteria Erwinia billingiae and E. tasmaniensis with the pear pathogen E. pyrifoliae.</title>
        <authorList>
            <person name="Kube M."/>
            <person name="Migdoll A.M."/>
            <person name="Gehring I."/>
            <person name="Heitmann K."/>
            <person name="Mayer Y."/>
            <person name="Kuhl H."/>
            <person name="Knaust F."/>
            <person name="Geider K."/>
            <person name="Reinhardt R."/>
        </authorList>
    </citation>
    <scope>NUCLEOTIDE SEQUENCE [LARGE SCALE GENOMIC DNA]</scope>
    <source>
        <strain evidence="1 2">Eb661</strain>
    </source>
</reference>
<keyword evidence="2" id="KW-1185">Reference proteome</keyword>
<name>D8MLJ8_ERWBE</name>
<proteinExistence type="predicted"/>
<dbReference type="STRING" id="634500.EbC_44950"/>
<evidence type="ECO:0000313" key="2">
    <source>
        <dbReference type="Proteomes" id="UP000008793"/>
    </source>
</evidence>
<dbReference type="EMBL" id="FP236843">
    <property type="protein sequence ID" value="CAX62026.1"/>
    <property type="molecule type" value="Genomic_DNA"/>
</dbReference>